<dbReference type="AlphaFoldDB" id="A0A9D4RZ98"/>
<evidence type="ECO:0000313" key="3">
    <source>
        <dbReference type="Proteomes" id="UP000828390"/>
    </source>
</evidence>
<accession>A0A9D4RZ98</accession>
<keyword evidence="3" id="KW-1185">Reference proteome</keyword>
<feature type="region of interest" description="Disordered" evidence="1">
    <location>
        <begin position="45"/>
        <end position="115"/>
    </location>
</feature>
<feature type="compositionally biased region" description="Polar residues" evidence="1">
    <location>
        <begin position="86"/>
        <end position="115"/>
    </location>
</feature>
<gene>
    <name evidence="2" type="ORF">DPMN_010646</name>
</gene>
<name>A0A9D4RZ98_DREPO</name>
<comment type="caution">
    <text evidence="2">The sequence shown here is derived from an EMBL/GenBank/DDBJ whole genome shotgun (WGS) entry which is preliminary data.</text>
</comment>
<evidence type="ECO:0000256" key="1">
    <source>
        <dbReference type="SAM" id="MobiDB-lite"/>
    </source>
</evidence>
<reference evidence="2" key="2">
    <citation type="submission" date="2020-11" db="EMBL/GenBank/DDBJ databases">
        <authorList>
            <person name="McCartney M.A."/>
            <person name="Auch B."/>
            <person name="Kono T."/>
            <person name="Mallez S."/>
            <person name="Becker A."/>
            <person name="Gohl D.M."/>
            <person name="Silverstein K.A.T."/>
            <person name="Koren S."/>
            <person name="Bechman K.B."/>
            <person name="Herman A."/>
            <person name="Abrahante J.E."/>
            <person name="Garbe J."/>
        </authorList>
    </citation>
    <scope>NUCLEOTIDE SEQUENCE</scope>
    <source>
        <strain evidence="2">Duluth1</strain>
        <tissue evidence="2">Whole animal</tissue>
    </source>
</reference>
<feature type="compositionally biased region" description="Pro residues" evidence="1">
    <location>
        <begin position="58"/>
        <end position="68"/>
    </location>
</feature>
<sequence>MTSTARRLAVIVWRLCGKQTANVYLPGKYLELCRYTYNDSDAKHTPGNIRSPILRSPPLIPTQLPPRPDAGQTFNLHQKLNRIQPMLQNDPVSMQSSAGRQSNERNNTSAESTCD</sequence>
<proteinExistence type="predicted"/>
<evidence type="ECO:0000313" key="2">
    <source>
        <dbReference type="EMBL" id="KAH3886634.1"/>
    </source>
</evidence>
<reference evidence="2" key="1">
    <citation type="journal article" date="2019" name="bioRxiv">
        <title>The Genome of the Zebra Mussel, Dreissena polymorpha: A Resource for Invasive Species Research.</title>
        <authorList>
            <person name="McCartney M.A."/>
            <person name="Auch B."/>
            <person name="Kono T."/>
            <person name="Mallez S."/>
            <person name="Zhang Y."/>
            <person name="Obille A."/>
            <person name="Becker A."/>
            <person name="Abrahante J.E."/>
            <person name="Garbe J."/>
            <person name="Badalamenti J.P."/>
            <person name="Herman A."/>
            <person name="Mangelson H."/>
            <person name="Liachko I."/>
            <person name="Sullivan S."/>
            <person name="Sone E.D."/>
            <person name="Koren S."/>
            <person name="Silverstein K.A.T."/>
            <person name="Beckman K.B."/>
            <person name="Gohl D.M."/>
        </authorList>
    </citation>
    <scope>NUCLEOTIDE SEQUENCE</scope>
    <source>
        <strain evidence="2">Duluth1</strain>
        <tissue evidence="2">Whole animal</tissue>
    </source>
</reference>
<dbReference type="Proteomes" id="UP000828390">
    <property type="component" value="Unassembled WGS sequence"/>
</dbReference>
<organism evidence="2 3">
    <name type="scientific">Dreissena polymorpha</name>
    <name type="common">Zebra mussel</name>
    <name type="synonym">Mytilus polymorpha</name>
    <dbReference type="NCBI Taxonomy" id="45954"/>
    <lineage>
        <taxon>Eukaryota</taxon>
        <taxon>Metazoa</taxon>
        <taxon>Spiralia</taxon>
        <taxon>Lophotrochozoa</taxon>
        <taxon>Mollusca</taxon>
        <taxon>Bivalvia</taxon>
        <taxon>Autobranchia</taxon>
        <taxon>Heteroconchia</taxon>
        <taxon>Euheterodonta</taxon>
        <taxon>Imparidentia</taxon>
        <taxon>Neoheterodontei</taxon>
        <taxon>Myida</taxon>
        <taxon>Dreissenoidea</taxon>
        <taxon>Dreissenidae</taxon>
        <taxon>Dreissena</taxon>
    </lineage>
</organism>
<dbReference type="EMBL" id="JAIWYP010000001">
    <property type="protein sequence ID" value="KAH3886634.1"/>
    <property type="molecule type" value="Genomic_DNA"/>
</dbReference>
<protein>
    <submittedName>
        <fullName evidence="2">Uncharacterized protein</fullName>
    </submittedName>
</protein>